<dbReference type="SUPFAM" id="SSF49265">
    <property type="entry name" value="Fibronectin type III"/>
    <property type="match status" value="2"/>
</dbReference>
<evidence type="ECO:0000313" key="6">
    <source>
        <dbReference type="Proteomes" id="UP001153712"/>
    </source>
</evidence>
<dbReference type="AlphaFoldDB" id="A0A9N9XQJ2"/>
<keyword evidence="3" id="KW-0812">Transmembrane</keyword>
<keyword evidence="6" id="KW-1185">Reference proteome</keyword>
<evidence type="ECO:0000256" key="1">
    <source>
        <dbReference type="ARBA" id="ARBA00022737"/>
    </source>
</evidence>
<feature type="chain" id="PRO_5040206815" evidence="4">
    <location>
        <begin position="20"/>
        <end position="563"/>
    </location>
</feature>
<sequence>MKKFLQLFLLQFLFLLVHSIEDTDVFVLANDNDNKNNWCITNSTSAMTINSNISETQDRFHELSPNEIISITQVIVVHDGIHINWNLINCSNRTGPIYVKSETVCISDWCDHLNTTIVDHFEYESEGKTLFLKLQSYCNYTITLTISRDKTNWLFSDSNTFMSNLKRPHSITHLSVYSKNRTSISLRWIPPYPPTGVLKEYKIVYIYSEHKVHYIQIYPIKDIIRASEATCKLWKEFHCATITNDESDGHIDFVEVSAKNQEPDEFGPHTRIKIERKEMGPEPPYNLNYEWTDENKLFITFYHPNNTNGRLTRFELVVFNRSESKIIRNEEDYQLQYKFNYEHLAFLETQEPCSNFKMSIRAQNIYDNSNFTELLIHVPPSTPNNITTKFNYTSGISKITIHLMFETNHPNRVIILVSKRINIDELRLFETNDLIDQNQFQKNFTSFWIVYDNNNLNSSVVLFEIGDGNSKWRGLRNPLLESGTNYTIIVYIANYCKDGATRWRKVEKIILTDYESNSWNLWLTMILIPIIIVPFVLWYMKKNNIHCVCSITCGYPYRSSAAA</sequence>
<accession>A0A9N9XQJ2</accession>
<proteinExistence type="predicted"/>
<dbReference type="PANTHER" id="PTHR24051">
    <property type="entry name" value="SUSHI DOMAIN-CONTAINING PROTEIN 1"/>
    <property type="match status" value="1"/>
</dbReference>
<protein>
    <submittedName>
        <fullName evidence="5">Uncharacterized protein</fullName>
    </submittedName>
</protein>
<evidence type="ECO:0000313" key="5">
    <source>
        <dbReference type="EMBL" id="CAG9858143.1"/>
    </source>
</evidence>
<feature type="transmembrane region" description="Helical" evidence="3">
    <location>
        <begin position="519"/>
        <end position="540"/>
    </location>
</feature>
<organism evidence="5 6">
    <name type="scientific">Phyllotreta striolata</name>
    <name type="common">Striped flea beetle</name>
    <name type="synonym">Crioceris striolata</name>
    <dbReference type="NCBI Taxonomy" id="444603"/>
    <lineage>
        <taxon>Eukaryota</taxon>
        <taxon>Metazoa</taxon>
        <taxon>Ecdysozoa</taxon>
        <taxon>Arthropoda</taxon>
        <taxon>Hexapoda</taxon>
        <taxon>Insecta</taxon>
        <taxon>Pterygota</taxon>
        <taxon>Neoptera</taxon>
        <taxon>Endopterygota</taxon>
        <taxon>Coleoptera</taxon>
        <taxon>Polyphaga</taxon>
        <taxon>Cucujiformia</taxon>
        <taxon>Chrysomeloidea</taxon>
        <taxon>Chrysomelidae</taxon>
        <taxon>Galerucinae</taxon>
        <taxon>Alticini</taxon>
        <taxon>Phyllotreta</taxon>
    </lineage>
</organism>
<keyword evidence="3" id="KW-1133">Transmembrane helix</keyword>
<reference evidence="5" key="1">
    <citation type="submission" date="2022-01" db="EMBL/GenBank/DDBJ databases">
        <authorList>
            <person name="King R."/>
        </authorList>
    </citation>
    <scope>NUCLEOTIDE SEQUENCE</scope>
</reference>
<evidence type="ECO:0000256" key="2">
    <source>
        <dbReference type="ARBA" id="ARBA00023157"/>
    </source>
</evidence>
<keyword evidence="1" id="KW-0677">Repeat</keyword>
<feature type="signal peptide" evidence="4">
    <location>
        <begin position="1"/>
        <end position="19"/>
    </location>
</feature>
<evidence type="ECO:0000256" key="3">
    <source>
        <dbReference type="SAM" id="Phobius"/>
    </source>
</evidence>
<dbReference type="CDD" id="cd00063">
    <property type="entry name" value="FN3"/>
    <property type="match status" value="1"/>
</dbReference>
<dbReference type="InterPro" id="IPR036116">
    <property type="entry name" value="FN3_sf"/>
</dbReference>
<evidence type="ECO:0000256" key="4">
    <source>
        <dbReference type="SAM" id="SignalP"/>
    </source>
</evidence>
<dbReference type="InterPro" id="IPR003961">
    <property type="entry name" value="FN3_dom"/>
</dbReference>
<dbReference type="PANTHER" id="PTHR24051:SF9">
    <property type="entry name" value="FIBRONECTIN TYPE-III DOMAIN-CONTAINING PROTEIN"/>
    <property type="match status" value="1"/>
</dbReference>
<keyword evidence="3" id="KW-0472">Membrane</keyword>
<dbReference type="Proteomes" id="UP001153712">
    <property type="component" value="Chromosome 15"/>
</dbReference>
<gene>
    <name evidence="5" type="ORF">PHYEVI_LOCUS4534</name>
</gene>
<dbReference type="OrthoDB" id="6108687at2759"/>
<dbReference type="InterPro" id="IPR051622">
    <property type="entry name" value="R-tyr_protein_phosphatases"/>
</dbReference>
<keyword evidence="2" id="KW-1015">Disulfide bond</keyword>
<keyword evidence="4" id="KW-0732">Signal</keyword>
<dbReference type="EMBL" id="OU900108">
    <property type="protein sequence ID" value="CAG9858143.1"/>
    <property type="molecule type" value="Genomic_DNA"/>
</dbReference>
<name>A0A9N9XQJ2_PHYSR</name>